<gene>
    <name evidence="2" type="ORF">L2725_08910</name>
</gene>
<organism evidence="2 3">
    <name type="scientific">Shewanella corallii</name>
    <dbReference type="NCBI Taxonomy" id="560080"/>
    <lineage>
        <taxon>Bacteria</taxon>
        <taxon>Pseudomonadati</taxon>
        <taxon>Pseudomonadota</taxon>
        <taxon>Gammaproteobacteria</taxon>
        <taxon>Alteromonadales</taxon>
        <taxon>Shewanellaceae</taxon>
        <taxon>Shewanella</taxon>
    </lineage>
</organism>
<feature type="domain" description="ChrR-like cupin" evidence="1">
    <location>
        <begin position="27"/>
        <end position="129"/>
    </location>
</feature>
<dbReference type="InterPro" id="IPR025979">
    <property type="entry name" value="ChrR-like_cupin_dom"/>
</dbReference>
<dbReference type="Proteomes" id="UP001202831">
    <property type="component" value="Unassembled WGS sequence"/>
</dbReference>
<dbReference type="SUPFAM" id="SSF51182">
    <property type="entry name" value="RmlC-like cupins"/>
    <property type="match status" value="2"/>
</dbReference>
<dbReference type="CDD" id="cd20303">
    <property type="entry name" value="cupin_ChrR_1"/>
    <property type="match status" value="1"/>
</dbReference>
<keyword evidence="3" id="KW-1185">Reference proteome</keyword>
<comment type="caution">
    <text evidence="2">The sequence shown here is derived from an EMBL/GenBank/DDBJ whole genome shotgun (WGS) entry which is preliminary data.</text>
</comment>
<evidence type="ECO:0000313" key="3">
    <source>
        <dbReference type="Proteomes" id="UP001202831"/>
    </source>
</evidence>
<evidence type="ECO:0000259" key="1">
    <source>
        <dbReference type="Pfam" id="PF12973"/>
    </source>
</evidence>
<reference evidence="2 3" key="1">
    <citation type="submission" date="2022-01" db="EMBL/GenBank/DDBJ databases">
        <title>Whole genome-based taxonomy of the Shewanellaceae.</title>
        <authorList>
            <person name="Martin-Rodriguez A.J."/>
        </authorList>
    </citation>
    <scope>NUCLEOTIDE SEQUENCE [LARGE SCALE GENOMIC DNA]</scope>
    <source>
        <strain evidence="2 3">DSM 21332</strain>
    </source>
</reference>
<protein>
    <submittedName>
        <fullName evidence="2">Cupin domain-containing protein</fullName>
    </submittedName>
</protein>
<dbReference type="Pfam" id="PF12973">
    <property type="entry name" value="Cupin_7"/>
    <property type="match status" value="1"/>
</dbReference>
<dbReference type="EMBL" id="JAKIKT010000002">
    <property type="protein sequence ID" value="MCL2913913.1"/>
    <property type="molecule type" value="Genomic_DNA"/>
</dbReference>
<dbReference type="Gene3D" id="2.60.120.10">
    <property type="entry name" value="Jelly Rolls"/>
    <property type="match status" value="1"/>
</dbReference>
<sequence length="236" mass="26816">MSTNQPQDTKQTASQAWIELNADFNKAVIIPAGELEYSPTPMQGVRRMMFERVGDEVARRATSCVTYEAGSSFKAHKHPGGEEYLVLSGTFSDQRGDFSTGWYVRNPLNSSHAPFTHEGCEIFVKLSQVPDEEAEYLELDTNTAEWQQVSANESRLMLWQSEYEHTSLHRVTKGYRHRFQALDVLELFVVEGAVRVDGKLLKDHSWLRLPPESIVLVEAEESAQFYLKIGRGAVRF</sequence>
<dbReference type="InterPro" id="IPR014710">
    <property type="entry name" value="RmlC-like_jellyroll"/>
</dbReference>
<accession>A0ABT0N666</accession>
<dbReference type="RefSeq" id="WP_249248613.1">
    <property type="nucleotide sequence ID" value="NZ_JAKIKT010000002.1"/>
</dbReference>
<proteinExistence type="predicted"/>
<name>A0ABT0N666_9GAMM</name>
<evidence type="ECO:0000313" key="2">
    <source>
        <dbReference type="EMBL" id="MCL2913913.1"/>
    </source>
</evidence>
<dbReference type="InterPro" id="IPR011051">
    <property type="entry name" value="RmlC_Cupin_sf"/>
</dbReference>